<name>A0A544UEH1_LYSSH</name>
<evidence type="ECO:0000313" key="5">
    <source>
        <dbReference type="EMBL" id="TQR30879.1"/>
    </source>
</evidence>
<dbReference type="InterPro" id="IPR029058">
    <property type="entry name" value="AB_hydrolase_fold"/>
</dbReference>
<feature type="transmembrane region" description="Helical" evidence="4">
    <location>
        <begin position="83"/>
        <end position="107"/>
    </location>
</feature>
<dbReference type="Gene3D" id="3.40.50.1820">
    <property type="entry name" value="alpha/beta hydrolase"/>
    <property type="match status" value="1"/>
</dbReference>
<accession>A0A544UEH1</accession>
<protein>
    <submittedName>
        <fullName evidence="5">Carboxylic ester hydrolase</fullName>
    </submittedName>
</protein>
<comment type="caution">
    <text evidence="5">The sequence shown here is derived from an EMBL/GenBank/DDBJ whole genome shotgun (WGS) entry which is preliminary data.</text>
</comment>
<dbReference type="SUPFAM" id="SSF53474">
    <property type="entry name" value="alpha/beta-Hydrolases"/>
    <property type="match status" value="1"/>
</dbReference>
<dbReference type="GO" id="GO:0003847">
    <property type="term" value="F:1-alkyl-2-acetylglycerophosphocholine esterase activity"/>
    <property type="evidence" value="ECO:0007669"/>
    <property type="project" value="TreeGrafter"/>
</dbReference>
<feature type="transmembrane region" description="Helical" evidence="4">
    <location>
        <begin position="53"/>
        <end position="71"/>
    </location>
</feature>
<sequence>MNFWEVVLIVVNFSILSWILLIGRETKKWTKLATLVAVVMVTVQLVAEGFRWQMIPAYVSPVILIICYLLAERKKGFRNKSIFIVKSLLLCIYLFVAVALPLLMPVFSFEEPTGPHRVGTKLYHWVDDQRNEPYSKNPTDRRELMVQIWYPADEKSKGDREPYIRNINELSKGLEKTLSIPAFAFSHMGLVESHSFMDLQLSNSENHYPILLFSHGFNGFRNQNTFEVEELASQGYIVLGIDHTFDAAATVFPDGRTAYVQPFNLTDFNLRDRHIKLWKEDVTFVLDQLEKLNQNDETGFFTGKIDTSRIGMFGHSYGGATAAQVLAEDSRVKAAIDMDGTLHGEVFPESGIGKPFLLMSADINEDSDEDTYKDKVRNERGLAGGGMSMVIPHTDHSSFTDLHLFSPLLQSPGEKPKEVHRIINEFSLAFFDQYVKQKDDGSTLKRLKNKYPEVNFKVNR</sequence>
<dbReference type="OrthoDB" id="9814760at2"/>
<evidence type="ECO:0000256" key="4">
    <source>
        <dbReference type="SAM" id="Phobius"/>
    </source>
</evidence>
<evidence type="ECO:0000256" key="2">
    <source>
        <dbReference type="ARBA" id="ARBA00022963"/>
    </source>
</evidence>
<keyword evidence="4" id="KW-1133">Transmembrane helix</keyword>
<gene>
    <name evidence="5" type="ORF">C7Y47_15160</name>
</gene>
<dbReference type="GO" id="GO:0016042">
    <property type="term" value="P:lipid catabolic process"/>
    <property type="evidence" value="ECO:0007669"/>
    <property type="project" value="UniProtKB-KW"/>
</dbReference>
<evidence type="ECO:0000256" key="1">
    <source>
        <dbReference type="ARBA" id="ARBA00022801"/>
    </source>
</evidence>
<keyword evidence="4" id="KW-0472">Membrane</keyword>
<dbReference type="Proteomes" id="UP000317944">
    <property type="component" value="Unassembled WGS sequence"/>
</dbReference>
<dbReference type="Pfam" id="PF03403">
    <property type="entry name" value="PAF-AH_p_II"/>
    <property type="match status" value="1"/>
</dbReference>
<dbReference type="PANTHER" id="PTHR10272:SF0">
    <property type="entry name" value="PLATELET-ACTIVATING FACTOR ACETYLHYDROLASE"/>
    <property type="match status" value="1"/>
</dbReference>
<feature type="transmembrane region" description="Helical" evidence="4">
    <location>
        <begin position="6"/>
        <end position="22"/>
    </location>
</feature>
<reference evidence="5 6" key="1">
    <citation type="submission" date="2018-03" db="EMBL/GenBank/DDBJ databases">
        <title>Aerobic endospore-forming bacteria genome sequencing and assembly.</title>
        <authorList>
            <person name="Cavalcante D.A."/>
            <person name="Driks A."/>
            <person name="Putonti C."/>
            <person name="De-Souza M.T."/>
        </authorList>
    </citation>
    <scope>NUCLEOTIDE SEQUENCE [LARGE SCALE GENOMIC DNA]</scope>
    <source>
        <strain evidence="5 6">SDF0037</strain>
    </source>
</reference>
<proteinExistence type="predicted"/>
<feature type="transmembrane region" description="Helical" evidence="4">
    <location>
        <begin position="29"/>
        <end position="47"/>
    </location>
</feature>
<evidence type="ECO:0000256" key="3">
    <source>
        <dbReference type="ARBA" id="ARBA00023098"/>
    </source>
</evidence>
<organism evidence="5 6">
    <name type="scientific">Lysinibacillus sphaericus</name>
    <name type="common">Bacillus sphaericus</name>
    <dbReference type="NCBI Taxonomy" id="1421"/>
    <lineage>
        <taxon>Bacteria</taxon>
        <taxon>Bacillati</taxon>
        <taxon>Bacillota</taxon>
        <taxon>Bacilli</taxon>
        <taxon>Bacillales</taxon>
        <taxon>Bacillaceae</taxon>
        <taxon>Lysinibacillus</taxon>
    </lineage>
</organism>
<keyword evidence="3" id="KW-0443">Lipid metabolism</keyword>
<dbReference type="RefSeq" id="WP_142509529.1">
    <property type="nucleotide sequence ID" value="NZ_SADV01000012.1"/>
</dbReference>
<dbReference type="AlphaFoldDB" id="A0A544UEH1"/>
<dbReference type="PANTHER" id="PTHR10272">
    <property type="entry name" value="PLATELET-ACTIVATING FACTOR ACETYLHYDROLASE"/>
    <property type="match status" value="1"/>
</dbReference>
<evidence type="ECO:0000313" key="6">
    <source>
        <dbReference type="Proteomes" id="UP000317944"/>
    </source>
</evidence>
<keyword evidence="1 5" id="KW-0378">Hydrolase</keyword>
<keyword evidence="2" id="KW-0442">Lipid degradation</keyword>
<keyword evidence="4" id="KW-0812">Transmembrane</keyword>
<dbReference type="EMBL" id="SADV01000012">
    <property type="protein sequence ID" value="TQR30879.1"/>
    <property type="molecule type" value="Genomic_DNA"/>
</dbReference>